<accession>A0A398CZM7</accession>
<feature type="transmembrane region" description="Helical" evidence="1">
    <location>
        <begin position="84"/>
        <end position="108"/>
    </location>
</feature>
<comment type="caution">
    <text evidence="2">The sequence shown here is derived from an EMBL/GenBank/DDBJ whole genome shotgun (WGS) entry which is preliminary data.</text>
</comment>
<feature type="transmembrane region" description="Helical" evidence="1">
    <location>
        <begin position="12"/>
        <end position="32"/>
    </location>
</feature>
<sequence>MFGIIPGLITARLTGLLGGVVVAPFVMLFMVHYDTYRLPVKLSWFKAFLVSAISFLLLFGPLILPRTTALLRFSFIRGTLFQALPWAVLWFVTAFVLACLVVSAMLGLSFRQAVLWWGIAFAATLTVSWIGALVVVLPYRYLILPNLTDFF</sequence>
<proteinExistence type="predicted"/>
<keyword evidence="3" id="KW-1185">Reference proteome</keyword>
<dbReference type="RefSeq" id="WP_119088621.1">
    <property type="nucleotide sequence ID" value="NZ_QXIS01000006.1"/>
</dbReference>
<protein>
    <submittedName>
        <fullName evidence="2">Uncharacterized protein</fullName>
    </submittedName>
</protein>
<reference evidence="2 3" key="1">
    <citation type="submission" date="2018-09" db="EMBL/GenBank/DDBJ databases">
        <title>Discovery and Ecogenomic Context for Candidatus Cryosericales, a Global Caldiserica Order Active in Thawing Permafrost.</title>
        <authorList>
            <person name="Martinez M.A."/>
            <person name="Woodcroft B.J."/>
            <person name="Ignacio Espinoza J.C."/>
            <person name="Zayed A."/>
            <person name="Singleton C.M."/>
            <person name="Boyd J."/>
            <person name="Li Y.-F."/>
            <person name="Purvine S."/>
            <person name="Maughan H."/>
            <person name="Hodgkins S.B."/>
            <person name="Anderson D."/>
            <person name="Sederholm M."/>
            <person name="Temperton B."/>
            <person name="Saleska S.R."/>
            <person name="Tyson G.W."/>
            <person name="Rich V.I."/>
        </authorList>
    </citation>
    <scope>NUCLEOTIDE SEQUENCE [LARGE SCALE GENOMIC DNA]</scope>
    <source>
        <strain evidence="2 3">SMC7</strain>
    </source>
</reference>
<evidence type="ECO:0000256" key="1">
    <source>
        <dbReference type="SAM" id="Phobius"/>
    </source>
</evidence>
<keyword evidence="1" id="KW-1133">Transmembrane helix</keyword>
<keyword evidence="1" id="KW-0812">Transmembrane</keyword>
<organism evidence="2 3">
    <name type="scientific">Candidatus Cryosericum terrychapinii</name>
    <dbReference type="NCBI Taxonomy" id="2290919"/>
    <lineage>
        <taxon>Bacteria</taxon>
        <taxon>Pseudomonadati</taxon>
        <taxon>Caldisericota/Cryosericota group</taxon>
        <taxon>Candidatus Cryosericota</taxon>
        <taxon>Candidatus Cryosericia</taxon>
        <taxon>Candidatus Cryosericales</taxon>
        <taxon>Candidatus Cryosericaceae</taxon>
        <taxon>Candidatus Cryosericum</taxon>
    </lineage>
</organism>
<keyword evidence="1" id="KW-0472">Membrane</keyword>
<dbReference type="Proteomes" id="UP000266328">
    <property type="component" value="Unassembled WGS sequence"/>
</dbReference>
<evidence type="ECO:0000313" key="2">
    <source>
        <dbReference type="EMBL" id="RIE06719.1"/>
    </source>
</evidence>
<feature type="transmembrane region" description="Helical" evidence="1">
    <location>
        <begin position="114"/>
        <end position="137"/>
    </location>
</feature>
<dbReference type="AlphaFoldDB" id="A0A398CZM7"/>
<gene>
    <name evidence="2" type="ORF">SMC7_01550</name>
</gene>
<feature type="transmembrane region" description="Helical" evidence="1">
    <location>
        <begin position="44"/>
        <end position="64"/>
    </location>
</feature>
<dbReference type="EMBL" id="QXIS01000006">
    <property type="protein sequence ID" value="RIE06719.1"/>
    <property type="molecule type" value="Genomic_DNA"/>
</dbReference>
<evidence type="ECO:0000313" key="3">
    <source>
        <dbReference type="Proteomes" id="UP000266328"/>
    </source>
</evidence>
<name>A0A398CZM7_9BACT</name>